<dbReference type="HOGENOM" id="CLU_1413330_0_0_10"/>
<dbReference type="EMBL" id="CP001099">
    <property type="protein sequence ID" value="ACF11571.1"/>
    <property type="molecule type" value="Genomic_DNA"/>
</dbReference>
<dbReference type="Proteomes" id="UP000008811">
    <property type="component" value="Chromosome"/>
</dbReference>
<dbReference type="KEGG" id="cpc:Cpar_1165"/>
<dbReference type="STRING" id="517417.Cpar_1165"/>
<evidence type="ECO:0000313" key="2">
    <source>
        <dbReference type="Proteomes" id="UP000008811"/>
    </source>
</evidence>
<protein>
    <submittedName>
        <fullName evidence="1">Uncharacterized protein</fullName>
    </submittedName>
</protein>
<keyword evidence="2" id="KW-1185">Reference proteome</keyword>
<gene>
    <name evidence="1" type="ordered locus">Cpar_1165</name>
</gene>
<dbReference type="eggNOG" id="ENOG50337NK">
    <property type="taxonomic scope" value="Bacteria"/>
</dbReference>
<evidence type="ECO:0000313" key="1">
    <source>
        <dbReference type="EMBL" id="ACF11571.1"/>
    </source>
</evidence>
<proteinExistence type="predicted"/>
<organism evidence="1 2">
    <name type="scientific">Chlorobaculum parvum (strain DSM 263 / NCIMB 8327)</name>
    <name type="common">Chlorobium vibrioforme subsp. thiosulfatophilum</name>
    <dbReference type="NCBI Taxonomy" id="517417"/>
    <lineage>
        <taxon>Bacteria</taxon>
        <taxon>Pseudomonadati</taxon>
        <taxon>Chlorobiota</taxon>
        <taxon>Chlorobiia</taxon>
        <taxon>Chlorobiales</taxon>
        <taxon>Chlorobiaceae</taxon>
        <taxon>Chlorobaculum</taxon>
    </lineage>
</organism>
<name>B3QNR8_CHLP8</name>
<sequence>MKGILSGILSGHNSRIRRVIGKPYNQFSQRVSIVLMDIYIDHNVWDFLFDRQIDLMKELATSEFALHLTREAEFEIPPTPDHKRRYIEQTIATCNIDVRPYFGFYDEQHSSSDQRVGGWGVGYWASEEEMKFIDSQQSRLGANKKRKTRLFKNEADISLAARSLQSVVLTLDKKAGPLQDAYRQGGKVVYLTDFDNSGLSLKDFIMSALKGTNS</sequence>
<reference evidence="1" key="1">
    <citation type="submission" date="2008-06" db="EMBL/GenBank/DDBJ databases">
        <title>Complete sequence of Chlorobaculum parvum NCIB 8327.</title>
        <authorList>
            <consortium name="US DOE Joint Genome Institute"/>
            <person name="Lucas S."/>
            <person name="Copeland A."/>
            <person name="Lapidus A."/>
            <person name="Glavina del Rio T."/>
            <person name="Dalin E."/>
            <person name="Tice H."/>
            <person name="Bruce D."/>
            <person name="Goodwin L."/>
            <person name="Pitluck S."/>
            <person name="Schmutz J."/>
            <person name="Larimer F."/>
            <person name="Land M."/>
            <person name="Hauser L."/>
            <person name="Kyrpides N."/>
            <person name="Mikhailova N."/>
            <person name="Zhao F."/>
            <person name="Li T."/>
            <person name="Liu Z."/>
            <person name="Overmann J."/>
            <person name="Bryant D.A."/>
            <person name="Richardson P."/>
        </authorList>
    </citation>
    <scope>NUCLEOTIDE SEQUENCE [LARGE SCALE GENOMIC DNA]</scope>
    <source>
        <strain evidence="1">NCIB 8327</strain>
    </source>
</reference>
<dbReference type="AlphaFoldDB" id="B3QNR8"/>
<accession>B3QNR8</accession>